<protein>
    <submittedName>
        <fullName evidence="2">Uncharacterized protein</fullName>
    </submittedName>
</protein>
<dbReference type="AlphaFoldDB" id="A0A0F7W4X9"/>
<accession>A0A0F7W4X9</accession>
<sequence length="48" mass="5144">MGSNPATPTIHRTSAGHLPDIVRSCHGPPRPRDPVHPPIALVIAFWAV</sequence>
<organism evidence="2 3">
    <name type="scientific">Streptomyces leeuwenhoekii</name>
    <dbReference type="NCBI Taxonomy" id="1437453"/>
    <lineage>
        <taxon>Bacteria</taxon>
        <taxon>Bacillati</taxon>
        <taxon>Actinomycetota</taxon>
        <taxon>Actinomycetes</taxon>
        <taxon>Kitasatosporales</taxon>
        <taxon>Streptomycetaceae</taxon>
        <taxon>Streptomyces</taxon>
    </lineage>
</organism>
<feature type="region of interest" description="Disordered" evidence="1">
    <location>
        <begin position="1"/>
        <end position="33"/>
    </location>
</feature>
<name>A0A0F7W4X9_STRLW</name>
<evidence type="ECO:0000313" key="3">
    <source>
        <dbReference type="Proteomes" id="UP000035016"/>
    </source>
</evidence>
<feature type="compositionally biased region" description="Polar residues" evidence="1">
    <location>
        <begin position="1"/>
        <end position="12"/>
    </location>
</feature>
<dbReference type="Proteomes" id="UP000035016">
    <property type="component" value="Chromosome Chromosome"/>
</dbReference>
<reference evidence="2 3" key="1">
    <citation type="submission" date="2015-02" db="EMBL/GenBank/DDBJ databases">
        <authorList>
            <person name="Gomez-Escribano P.J."/>
        </authorList>
    </citation>
    <scope>NUCLEOTIDE SEQUENCE [LARGE SCALE GENOMIC DNA]</scope>
    <source>
        <strain evidence="3">C34 (DSM 42122 / NRRL B-24963)</strain>
    </source>
</reference>
<evidence type="ECO:0000256" key="1">
    <source>
        <dbReference type="SAM" id="MobiDB-lite"/>
    </source>
</evidence>
<gene>
    <name evidence="2" type="primary">sle_46180</name>
</gene>
<proteinExistence type="predicted"/>
<dbReference type="EMBL" id="LN831790">
    <property type="protein sequence ID" value="CQR64076.1"/>
    <property type="molecule type" value="Genomic_DNA"/>
</dbReference>
<evidence type="ECO:0000313" key="2">
    <source>
        <dbReference type="EMBL" id="CQR64076.1"/>
    </source>
</evidence>
<dbReference type="KEGG" id="sle:sle_46180"/>